<feature type="compositionally biased region" description="Polar residues" evidence="1">
    <location>
        <begin position="124"/>
        <end position="139"/>
    </location>
</feature>
<organism evidence="3 4">
    <name type="scientific">Stichopus japonicus</name>
    <name type="common">Sea cucumber</name>
    <dbReference type="NCBI Taxonomy" id="307972"/>
    <lineage>
        <taxon>Eukaryota</taxon>
        <taxon>Metazoa</taxon>
        <taxon>Echinodermata</taxon>
        <taxon>Eleutherozoa</taxon>
        <taxon>Echinozoa</taxon>
        <taxon>Holothuroidea</taxon>
        <taxon>Aspidochirotacea</taxon>
        <taxon>Aspidochirotida</taxon>
        <taxon>Stichopodidae</taxon>
        <taxon>Apostichopus</taxon>
    </lineage>
</organism>
<dbReference type="PROSITE" id="PS01159">
    <property type="entry name" value="WW_DOMAIN_1"/>
    <property type="match status" value="1"/>
</dbReference>
<evidence type="ECO:0000259" key="2">
    <source>
        <dbReference type="PROSITE" id="PS50020"/>
    </source>
</evidence>
<evidence type="ECO:0000313" key="3">
    <source>
        <dbReference type="EMBL" id="PIK57128.1"/>
    </source>
</evidence>
<dbReference type="SUPFAM" id="SSF51045">
    <property type="entry name" value="WW domain"/>
    <property type="match status" value="1"/>
</dbReference>
<comment type="caution">
    <text evidence="3">The sequence shown here is derived from an EMBL/GenBank/DDBJ whole genome shotgun (WGS) entry which is preliminary data.</text>
</comment>
<name>A0A2G8LA36_STIJA</name>
<gene>
    <name evidence="3" type="ORF">BSL78_05946</name>
</gene>
<proteinExistence type="predicted"/>
<accession>A0A2G8LA36</accession>
<feature type="region of interest" description="Disordered" evidence="1">
    <location>
        <begin position="206"/>
        <end position="292"/>
    </location>
</feature>
<protein>
    <submittedName>
        <fullName evidence="3">Putative BAG family molecular chaperone regulator 3</fullName>
    </submittedName>
</protein>
<dbReference type="EMBL" id="MRZV01000152">
    <property type="protein sequence ID" value="PIK57128.1"/>
    <property type="molecule type" value="Genomic_DNA"/>
</dbReference>
<dbReference type="STRING" id="307972.A0A2G8LA36"/>
<dbReference type="Proteomes" id="UP000230750">
    <property type="component" value="Unassembled WGS sequence"/>
</dbReference>
<dbReference type="InterPro" id="IPR036020">
    <property type="entry name" value="WW_dom_sf"/>
</dbReference>
<feature type="compositionally biased region" description="Polar residues" evidence="1">
    <location>
        <begin position="248"/>
        <end position="257"/>
    </location>
</feature>
<dbReference type="SMART" id="SM00456">
    <property type="entry name" value="WW"/>
    <property type="match status" value="1"/>
</dbReference>
<dbReference type="InterPro" id="IPR001202">
    <property type="entry name" value="WW_dom"/>
</dbReference>
<dbReference type="Gene3D" id="2.20.70.10">
    <property type="match status" value="1"/>
</dbReference>
<feature type="compositionally biased region" description="Polar residues" evidence="1">
    <location>
        <begin position="232"/>
        <end position="242"/>
    </location>
</feature>
<keyword evidence="4" id="KW-1185">Reference proteome</keyword>
<dbReference type="CDD" id="cd00201">
    <property type="entry name" value="WW"/>
    <property type="match status" value="1"/>
</dbReference>
<evidence type="ECO:0000313" key="4">
    <source>
        <dbReference type="Proteomes" id="UP000230750"/>
    </source>
</evidence>
<feature type="region of interest" description="Disordered" evidence="1">
    <location>
        <begin position="179"/>
        <end position="198"/>
    </location>
</feature>
<dbReference type="PROSITE" id="PS50020">
    <property type="entry name" value="WW_DOMAIN_2"/>
    <property type="match status" value="1"/>
</dbReference>
<dbReference type="AlphaFoldDB" id="A0A2G8LA36"/>
<reference evidence="3 4" key="1">
    <citation type="journal article" date="2017" name="PLoS Biol.">
        <title>The sea cucumber genome provides insights into morphological evolution and visceral regeneration.</title>
        <authorList>
            <person name="Zhang X."/>
            <person name="Sun L."/>
            <person name="Yuan J."/>
            <person name="Sun Y."/>
            <person name="Gao Y."/>
            <person name="Zhang L."/>
            <person name="Li S."/>
            <person name="Dai H."/>
            <person name="Hamel J.F."/>
            <person name="Liu C."/>
            <person name="Yu Y."/>
            <person name="Liu S."/>
            <person name="Lin W."/>
            <person name="Guo K."/>
            <person name="Jin S."/>
            <person name="Xu P."/>
            <person name="Storey K.B."/>
            <person name="Huan P."/>
            <person name="Zhang T."/>
            <person name="Zhou Y."/>
            <person name="Zhang J."/>
            <person name="Lin C."/>
            <person name="Li X."/>
            <person name="Xing L."/>
            <person name="Huo D."/>
            <person name="Sun M."/>
            <person name="Wang L."/>
            <person name="Mercier A."/>
            <person name="Li F."/>
            <person name="Yang H."/>
            <person name="Xiang J."/>
        </authorList>
    </citation>
    <scope>NUCLEOTIDE SEQUENCE [LARGE SCALE GENOMIC DNA]</scope>
    <source>
        <strain evidence="3">Shaxun</strain>
        <tissue evidence="3">Muscle</tissue>
    </source>
</reference>
<dbReference type="Pfam" id="PF00397">
    <property type="entry name" value="WW"/>
    <property type="match status" value="1"/>
</dbReference>
<feature type="domain" description="WW" evidence="2">
    <location>
        <begin position="15"/>
        <end position="49"/>
    </location>
</feature>
<sequence length="292" mass="33664">MNTTKPKVREVTTEDPLPSGWEMVIHPDNGWPVFVNHNTKTTSFTDPRPAKSVNNSRPAEVFREKIFHTPPTEERMRQGMDFFDSQHPFFNQNQTLNRQRFPTINRRAQTPMTEEWFRRGGGSVSPSQIRRHNLQQQQYGEPRGDNSDRAPGSPGQSRRIPIMVADGQGGFRTLEKDRNLAEERNSPSSPSRHQGEPMFERQSLYNRQPQQMDTSSSSSYQQPHHLDRQTSRDSTWSPPQRMSHQRQQRGGFNNRVVNDSEEIKPKTFNIPSNRRTGSGNLRQGRASVEDEG</sequence>
<evidence type="ECO:0000256" key="1">
    <source>
        <dbReference type="SAM" id="MobiDB-lite"/>
    </source>
</evidence>
<feature type="compositionally biased region" description="Polar residues" evidence="1">
    <location>
        <begin position="269"/>
        <end position="281"/>
    </location>
</feature>
<feature type="compositionally biased region" description="Polar residues" evidence="1">
    <location>
        <begin position="206"/>
        <end position="222"/>
    </location>
</feature>
<feature type="region of interest" description="Disordered" evidence="1">
    <location>
        <begin position="104"/>
        <end position="172"/>
    </location>
</feature>
<dbReference type="OrthoDB" id="333905at2759"/>